<gene>
    <name evidence="1" type="ORF">Sradi_4302600</name>
</gene>
<dbReference type="AlphaFoldDB" id="A0AAW2NMT8"/>
<reference evidence="1" key="1">
    <citation type="submission" date="2020-06" db="EMBL/GenBank/DDBJ databases">
        <authorList>
            <person name="Li T."/>
            <person name="Hu X."/>
            <person name="Zhang T."/>
            <person name="Song X."/>
            <person name="Zhang H."/>
            <person name="Dai N."/>
            <person name="Sheng W."/>
            <person name="Hou X."/>
            <person name="Wei L."/>
        </authorList>
    </citation>
    <scope>NUCLEOTIDE SEQUENCE</scope>
    <source>
        <strain evidence="1">G02</strain>
        <tissue evidence="1">Leaf</tissue>
    </source>
</reference>
<comment type="caution">
    <text evidence="1">The sequence shown here is derived from an EMBL/GenBank/DDBJ whole genome shotgun (WGS) entry which is preliminary data.</text>
</comment>
<name>A0AAW2NMT8_SESRA</name>
<protein>
    <submittedName>
        <fullName evidence="1">Uncharacterized protein</fullName>
    </submittedName>
</protein>
<evidence type="ECO:0000313" key="1">
    <source>
        <dbReference type="EMBL" id="KAL0344713.1"/>
    </source>
</evidence>
<reference evidence="1" key="2">
    <citation type="journal article" date="2024" name="Plant">
        <title>Genomic evolution and insights into agronomic trait innovations of Sesamum species.</title>
        <authorList>
            <person name="Miao H."/>
            <person name="Wang L."/>
            <person name="Qu L."/>
            <person name="Liu H."/>
            <person name="Sun Y."/>
            <person name="Le M."/>
            <person name="Wang Q."/>
            <person name="Wei S."/>
            <person name="Zheng Y."/>
            <person name="Lin W."/>
            <person name="Duan Y."/>
            <person name="Cao H."/>
            <person name="Xiong S."/>
            <person name="Wang X."/>
            <person name="Wei L."/>
            <person name="Li C."/>
            <person name="Ma Q."/>
            <person name="Ju M."/>
            <person name="Zhao R."/>
            <person name="Li G."/>
            <person name="Mu C."/>
            <person name="Tian Q."/>
            <person name="Mei H."/>
            <person name="Zhang T."/>
            <person name="Gao T."/>
            <person name="Zhang H."/>
        </authorList>
    </citation>
    <scope>NUCLEOTIDE SEQUENCE</scope>
    <source>
        <strain evidence="1">G02</strain>
    </source>
</reference>
<sequence length="145" mass="15958">MPPEGSCLGCWPFSPLGLRGLSAIVPCPWVSSSWGGYFFLNFELVLDITRDPFARPTATTETPPMESCMLAYPGRLLFNSGLIPGGSALFSVFLYSSFAWEIFFYAYEPCLKYGTSLESLGLLWPRTCPGEVLGPRCFAKGQLMS</sequence>
<accession>A0AAW2NMT8</accession>
<organism evidence="1">
    <name type="scientific">Sesamum radiatum</name>
    <name type="common">Black benniseed</name>
    <dbReference type="NCBI Taxonomy" id="300843"/>
    <lineage>
        <taxon>Eukaryota</taxon>
        <taxon>Viridiplantae</taxon>
        <taxon>Streptophyta</taxon>
        <taxon>Embryophyta</taxon>
        <taxon>Tracheophyta</taxon>
        <taxon>Spermatophyta</taxon>
        <taxon>Magnoliopsida</taxon>
        <taxon>eudicotyledons</taxon>
        <taxon>Gunneridae</taxon>
        <taxon>Pentapetalae</taxon>
        <taxon>asterids</taxon>
        <taxon>lamiids</taxon>
        <taxon>Lamiales</taxon>
        <taxon>Pedaliaceae</taxon>
        <taxon>Sesamum</taxon>
    </lineage>
</organism>
<proteinExistence type="predicted"/>
<dbReference type="EMBL" id="JACGWJ010000019">
    <property type="protein sequence ID" value="KAL0344713.1"/>
    <property type="molecule type" value="Genomic_DNA"/>
</dbReference>